<evidence type="ECO:0000313" key="1">
    <source>
        <dbReference type="EMBL" id="CAD9417956.1"/>
    </source>
</evidence>
<dbReference type="AlphaFoldDB" id="A0A7S2FX08"/>
<accession>A0A7S2FX08</accession>
<organism evidence="1">
    <name type="scientific">Haptolina brevifila</name>
    <dbReference type="NCBI Taxonomy" id="156173"/>
    <lineage>
        <taxon>Eukaryota</taxon>
        <taxon>Haptista</taxon>
        <taxon>Haptophyta</taxon>
        <taxon>Prymnesiophyceae</taxon>
        <taxon>Prymnesiales</taxon>
        <taxon>Prymnesiaceae</taxon>
        <taxon>Haptolina</taxon>
    </lineage>
</organism>
<gene>
    <name evidence="1" type="ORF">CBRE1094_LOCUS6909</name>
</gene>
<sequence>MQAMVSAGDCTTAFDCWTEALKRLETAEGLVNDALNKTRIAEDNWEAAKSTFALNASVTSRLASVATQVAATNSAVATNNQAIATNDKAIQANAQSESSLAGKVKTNSDNIAKWAQEMQTYGLYGGKYMIQSDRTDCNHETGCITKNPHTNACSCPSGFSSQKGKCVILLVESMQEIVCVKK</sequence>
<dbReference type="EMBL" id="HBGU01012645">
    <property type="protein sequence ID" value="CAD9417956.1"/>
    <property type="molecule type" value="Transcribed_RNA"/>
</dbReference>
<name>A0A7S2FX08_9EUKA</name>
<proteinExistence type="predicted"/>
<reference evidence="1" key="1">
    <citation type="submission" date="2021-01" db="EMBL/GenBank/DDBJ databases">
        <authorList>
            <person name="Corre E."/>
            <person name="Pelletier E."/>
            <person name="Niang G."/>
            <person name="Scheremetjew M."/>
            <person name="Finn R."/>
            <person name="Kale V."/>
            <person name="Holt S."/>
            <person name="Cochrane G."/>
            <person name="Meng A."/>
            <person name="Brown T."/>
            <person name="Cohen L."/>
        </authorList>
    </citation>
    <scope>NUCLEOTIDE SEQUENCE</scope>
    <source>
        <strain evidence="1">UTEX LB 985</strain>
    </source>
</reference>
<protein>
    <submittedName>
        <fullName evidence="1">Uncharacterized protein</fullName>
    </submittedName>
</protein>
<dbReference type="Gene3D" id="1.20.5.340">
    <property type="match status" value="1"/>
</dbReference>